<dbReference type="AlphaFoldDB" id="A0A4Q2EIJ7"/>
<dbReference type="RefSeq" id="WP_129458156.1">
    <property type="nucleotide sequence ID" value="NZ_PPCV01000003.1"/>
</dbReference>
<keyword evidence="3" id="KW-1185">Reference proteome</keyword>
<comment type="caution">
    <text evidence="2">The sequence shown here is derived from an EMBL/GenBank/DDBJ whole genome shotgun (WGS) entry which is preliminary data.</text>
</comment>
<protein>
    <submittedName>
        <fullName evidence="2">Uncharacterized protein</fullName>
    </submittedName>
</protein>
<evidence type="ECO:0000313" key="3">
    <source>
        <dbReference type="Proteomes" id="UP000290624"/>
    </source>
</evidence>
<evidence type="ECO:0000313" key="2">
    <source>
        <dbReference type="EMBL" id="RXW32546.1"/>
    </source>
</evidence>
<feature type="transmembrane region" description="Helical" evidence="1">
    <location>
        <begin position="146"/>
        <end position="170"/>
    </location>
</feature>
<keyword evidence="1" id="KW-0812">Transmembrane</keyword>
<keyword evidence="1" id="KW-0472">Membrane</keyword>
<evidence type="ECO:0000256" key="1">
    <source>
        <dbReference type="SAM" id="Phobius"/>
    </source>
</evidence>
<feature type="transmembrane region" description="Helical" evidence="1">
    <location>
        <begin position="12"/>
        <end position="32"/>
    </location>
</feature>
<dbReference type="OrthoDB" id="9991384at2"/>
<feature type="transmembrane region" description="Helical" evidence="1">
    <location>
        <begin position="84"/>
        <end position="107"/>
    </location>
</feature>
<dbReference type="Proteomes" id="UP000290624">
    <property type="component" value="Unassembled WGS sequence"/>
</dbReference>
<organism evidence="2 3">
    <name type="scientific">Propioniciclava flava</name>
    <dbReference type="NCBI Taxonomy" id="2072026"/>
    <lineage>
        <taxon>Bacteria</taxon>
        <taxon>Bacillati</taxon>
        <taxon>Actinomycetota</taxon>
        <taxon>Actinomycetes</taxon>
        <taxon>Propionibacteriales</taxon>
        <taxon>Propionibacteriaceae</taxon>
        <taxon>Propioniciclava</taxon>
    </lineage>
</organism>
<proteinExistence type="predicted"/>
<sequence length="184" mass="20368">MPRIANSYDALIFVALATPVWVTVVVALMVVTTSGRPRVILHRLLLTSPLWTWFPVLLVLAITYSGWVPDTEAIVSSEYAGMDWIIVLVFGGAAGLLAWLVCLIWVLASTYSARWGRILMGWPFWLLSPVVLAMAWWAVAQRLEALSPYAFCLAFGGSGAWVLSAAWLIALRLRSGQEKPAHRE</sequence>
<feature type="transmembrane region" description="Helical" evidence="1">
    <location>
        <begin position="44"/>
        <end position="64"/>
    </location>
</feature>
<keyword evidence="1" id="KW-1133">Transmembrane helix</keyword>
<accession>A0A4Q2EIJ7</accession>
<gene>
    <name evidence="2" type="ORF">C1706_05105</name>
</gene>
<feature type="transmembrane region" description="Helical" evidence="1">
    <location>
        <begin position="119"/>
        <end position="140"/>
    </location>
</feature>
<reference evidence="2 3" key="1">
    <citation type="submission" date="2018-01" db="EMBL/GenBank/DDBJ databases">
        <title>Lactibacter flavus gen. nov., sp. nov., a novel bacterium of the family Propionibacteriaceae isolated from raw milk and dairy products.</title>
        <authorList>
            <person name="Wenning M."/>
            <person name="Breitenwieser F."/>
            <person name="Huptas C."/>
            <person name="von Neubeck M."/>
            <person name="Busse H.-J."/>
            <person name="Scherer S."/>
        </authorList>
    </citation>
    <scope>NUCLEOTIDE SEQUENCE [LARGE SCALE GENOMIC DNA]</scope>
    <source>
        <strain evidence="2 3">VG341</strain>
    </source>
</reference>
<dbReference type="EMBL" id="PPCV01000003">
    <property type="protein sequence ID" value="RXW32546.1"/>
    <property type="molecule type" value="Genomic_DNA"/>
</dbReference>
<name>A0A4Q2EIJ7_9ACTN</name>